<keyword evidence="6 12" id="KW-0067">ATP-binding</keyword>
<dbReference type="InterPro" id="IPR003439">
    <property type="entry name" value="ABC_transporter-like_ATP-bd"/>
</dbReference>
<name>D7NDH5_9BACT</name>
<dbReference type="Gene3D" id="3.40.50.300">
    <property type="entry name" value="P-loop containing nucleotide triphosphate hydrolases"/>
    <property type="match status" value="1"/>
</dbReference>
<keyword evidence="4" id="KW-0410">Iron transport</keyword>
<dbReference type="AlphaFoldDB" id="D7NDH5"/>
<evidence type="ECO:0000313" key="13">
    <source>
        <dbReference type="Proteomes" id="UP000003805"/>
    </source>
</evidence>
<dbReference type="eggNOG" id="COG1120">
    <property type="taxonomic scope" value="Bacteria"/>
</dbReference>
<dbReference type="GO" id="GO:0016887">
    <property type="term" value="F:ATP hydrolysis activity"/>
    <property type="evidence" value="ECO:0007669"/>
    <property type="project" value="InterPro"/>
</dbReference>
<sequence length="318" mass="35087">MARKGAPEVMLNSFFIIFCLGSIWDLFIDLLIFPQLQCNGFHSSAGCSFHLQKYEKQHINDYLCSMEMIALEHLTIGYKGKAVAADLQAALHAGEFTCLIGPNGVGKSTLLRTLSGFLPPLKGCVKLNGEDISSLKPHELAQWIGLVLTTKVDAGNITVTELVSMGRYPYTGFFGHLHDADCQIVNEAMAMVGITPLKSRLIHTLSDGERQKTMIAKALAQQTPVIFLDEPTAFLDFPSKVSMMQLLHQLAHRLNKTILLSTHDIEQALQVADRLWLLDNGVLHVGTPRELADNGSLARFIEQGKIMFDAANMRINIG</sequence>
<dbReference type="PROSITE" id="PS50893">
    <property type="entry name" value="ABC_TRANSPORTER_2"/>
    <property type="match status" value="1"/>
</dbReference>
<dbReference type="HOGENOM" id="CLU_000604_1_11_10"/>
<dbReference type="InterPro" id="IPR051535">
    <property type="entry name" value="Siderophore_ABC-ATPase"/>
</dbReference>
<evidence type="ECO:0000256" key="7">
    <source>
        <dbReference type="ARBA" id="ARBA00023004"/>
    </source>
</evidence>
<dbReference type="Proteomes" id="UP000003805">
    <property type="component" value="Unassembled WGS sequence"/>
</dbReference>
<evidence type="ECO:0000256" key="9">
    <source>
        <dbReference type="ARBA" id="ARBA00023136"/>
    </source>
</evidence>
<dbReference type="PANTHER" id="PTHR42771:SF2">
    <property type="entry name" value="IRON(3+)-HYDROXAMATE IMPORT ATP-BINDING PROTEIN FHUC"/>
    <property type="match status" value="1"/>
</dbReference>
<keyword evidence="2" id="KW-0813">Transport</keyword>
<evidence type="ECO:0000313" key="12">
    <source>
        <dbReference type="EMBL" id="EFI48342.1"/>
    </source>
</evidence>
<evidence type="ECO:0000256" key="1">
    <source>
        <dbReference type="ARBA" id="ARBA00004202"/>
    </source>
</evidence>
<feature type="transmembrane region" description="Helical" evidence="10">
    <location>
        <begin position="12"/>
        <end position="33"/>
    </location>
</feature>
<dbReference type="PANTHER" id="PTHR42771">
    <property type="entry name" value="IRON(3+)-HYDROXAMATE IMPORT ATP-BINDING PROTEIN FHUC"/>
    <property type="match status" value="1"/>
</dbReference>
<keyword evidence="13" id="KW-1185">Reference proteome</keyword>
<evidence type="ECO:0000256" key="8">
    <source>
        <dbReference type="ARBA" id="ARBA00023065"/>
    </source>
</evidence>
<protein>
    <submittedName>
        <fullName evidence="12">Iron compound ABC transporter, ATP-binding protein</fullName>
    </submittedName>
</protein>
<gene>
    <name evidence="12" type="ORF">HMPREF0665_01595</name>
</gene>
<dbReference type="Pfam" id="PF00005">
    <property type="entry name" value="ABC_tran"/>
    <property type="match status" value="1"/>
</dbReference>
<dbReference type="InterPro" id="IPR003593">
    <property type="entry name" value="AAA+_ATPase"/>
</dbReference>
<evidence type="ECO:0000256" key="5">
    <source>
        <dbReference type="ARBA" id="ARBA00022741"/>
    </source>
</evidence>
<evidence type="ECO:0000256" key="6">
    <source>
        <dbReference type="ARBA" id="ARBA00022840"/>
    </source>
</evidence>
<evidence type="ECO:0000256" key="3">
    <source>
        <dbReference type="ARBA" id="ARBA00022475"/>
    </source>
</evidence>
<dbReference type="EMBL" id="GL349568">
    <property type="protein sequence ID" value="EFI48342.1"/>
    <property type="molecule type" value="Genomic_DNA"/>
</dbReference>
<organism evidence="12 13">
    <name type="scientific">Segatella oris C735</name>
    <dbReference type="NCBI Taxonomy" id="563008"/>
    <lineage>
        <taxon>Bacteria</taxon>
        <taxon>Pseudomonadati</taxon>
        <taxon>Bacteroidota</taxon>
        <taxon>Bacteroidia</taxon>
        <taxon>Bacteroidales</taxon>
        <taxon>Prevotellaceae</taxon>
        <taxon>Segatella</taxon>
    </lineage>
</organism>
<dbReference type="FunFam" id="3.40.50.300:FF:000134">
    <property type="entry name" value="Iron-enterobactin ABC transporter ATP-binding protein"/>
    <property type="match status" value="1"/>
</dbReference>
<evidence type="ECO:0000259" key="11">
    <source>
        <dbReference type="PROSITE" id="PS50893"/>
    </source>
</evidence>
<keyword evidence="10" id="KW-1133">Transmembrane helix</keyword>
<evidence type="ECO:0000256" key="2">
    <source>
        <dbReference type="ARBA" id="ARBA00022448"/>
    </source>
</evidence>
<evidence type="ECO:0000256" key="4">
    <source>
        <dbReference type="ARBA" id="ARBA00022496"/>
    </source>
</evidence>
<dbReference type="InterPro" id="IPR027417">
    <property type="entry name" value="P-loop_NTPase"/>
</dbReference>
<dbReference type="GO" id="GO:0006826">
    <property type="term" value="P:iron ion transport"/>
    <property type="evidence" value="ECO:0007669"/>
    <property type="project" value="UniProtKB-KW"/>
</dbReference>
<reference evidence="12 13" key="1">
    <citation type="submission" date="2010-02" db="EMBL/GenBank/DDBJ databases">
        <title>The Genome Sequence of Prevotella oris strain C735.</title>
        <authorList>
            <consortium name="The Broad Institute Genome Sequencing Platform"/>
            <person name="Ward D."/>
            <person name="Feldgarden M."/>
            <person name="Earl A."/>
            <person name="Young S.K."/>
            <person name="Zeng Q."/>
            <person name="Koehrsen M."/>
            <person name="Alvarado L."/>
            <person name="Berlin A."/>
            <person name="Bochicchio J."/>
            <person name="Borenstein D."/>
            <person name="Chapman S.B."/>
            <person name="Chen Z."/>
            <person name="Engels R."/>
            <person name="Freedman E."/>
            <person name="Gellesch M."/>
            <person name="Goldberg J."/>
            <person name="Griggs A."/>
            <person name="Gujja S."/>
            <person name="Heilman E."/>
            <person name="Heiman D."/>
            <person name="Hepburn T."/>
            <person name="Howarth C."/>
            <person name="Jen D."/>
            <person name="Larson L."/>
            <person name="Mehta T."/>
            <person name="Park D."/>
            <person name="Pearson M."/>
            <person name="Roberts A."/>
            <person name="Saif S."/>
            <person name="Shea T."/>
            <person name="Shenoy N."/>
            <person name="Sisk P."/>
            <person name="Stolte C."/>
            <person name="Sykes S."/>
            <person name="Thomson T."/>
            <person name="Walk T."/>
            <person name="White J."/>
            <person name="Yandava C."/>
            <person name="Sibley C.D."/>
            <person name="Field T.R."/>
            <person name="Grinwis M."/>
            <person name="Eshaghurshan C.S."/>
            <person name="Surette M.G."/>
            <person name="Haas B."/>
            <person name="Nusbaum C."/>
            <person name="Birren B."/>
        </authorList>
    </citation>
    <scope>NUCLEOTIDE SEQUENCE [LARGE SCALE GENOMIC DNA]</scope>
    <source>
        <strain evidence="12 13">C735</strain>
    </source>
</reference>
<keyword evidence="5" id="KW-0547">Nucleotide-binding</keyword>
<evidence type="ECO:0000256" key="10">
    <source>
        <dbReference type="SAM" id="Phobius"/>
    </source>
</evidence>
<dbReference type="GO" id="GO:0005886">
    <property type="term" value="C:plasma membrane"/>
    <property type="evidence" value="ECO:0007669"/>
    <property type="project" value="UniProtKB-SubCell"/>
</dbReference>
<proteinExistence type="predicted"/>
<accession>D7NDH5</accession>
<keyword evidence="8" id="KW-0406">Ion transport</keyword>
<dbReference type="CDD" id="cd03214">
    <property type="entry name" value="ABC_Iron-Siderophores_B12_Hemin"/>
    <property type="match status" value="1"/>
</dbReference>
<dbReference type="SMART" id="SM00382">
    <property type="entry name" value="AAA"/>
    <property type="match status" value="1"/>
</dbReference>
<dbReference type="SUPFAM" id="SSF52540">
    <property type="entry name" value="P-loop containing nucleoside triphosphate hydrolases"/>
    <property type="match status" value="1"/>
</dbReference>
<dbReference type="GO" id="GO:0005524">
    <property type="term" value="F:ATP binding"/>
    <property type="evidence" value="ECO:0007669"/>
    <property type="project" value="UniProtKB-KW"/>
</dbReference>
<keyword evidence="3" id="KW-1003">Cell membrane</keyword>
<keyword evidence="9 10" id="KW-0472">Membrane</keyword>
<keyword evidence="7" id="KW-0408">Iron</keyword>
<comment type="subcellular location">
    <subcellularLocation>
        <location evidence="1">Cell membrane</location>
        <topology evidence="1">Peripheral membrane protein</topology>
    </subcellularLocation>
</comment>
<feature type="domain" description="ABC transporter" evidence="11">
    <location>
        <begin position="69"/>
        <end position="305"/>
    </location>
</feature>
<keyword evidence="10" id="KW-0812">Transmembrane</keyword>